<sequence>MRSVSARSVSRWIISASTLAIAAVPVTAFAQDAGDSSTSSTMGMQGDSEIRNQDNAADDQAVGTEIVVTGIRASLRESMNIKREAQGVVDAISAEDIGKFPDTNLAESLQRITGVSIDRSNGEGSTVTVRGFGPEYNLVLLNGRQMATSTLGNGLGAPSSRSFDFANLGSEGVKAVEVYKSGRASIPTGGIGATINILTPRPLDRPGLRGSISAKGIYDTTRNGDTPVTPEISGVISDTFMDGRLGILVSGGYSKRKASTDLAQIDEWRDGYLGSENNWGSLAQEGDPRYDNIENRPGPNDVYAVPQGASYILNDIDRERINGQAVLQFKPIDSLTATVDYTYSRYTLETHTSSVGIYFNHNDTSSAWGDGPVADPIFYSEHFGADEGKDLAYSGAQTSNRNENQDIGANLTWEAPGGVTMQLDAHRSTATSKPTNVYGNSMSVGTSIFGIEDQGINFEHYAPVISYDMYDGIDALDPSLITPTGNAFRHSYFHDRLDQVMLKGHYDHGGDFLDSLDFGVTYTDNKVRSAYGYIQNDTWGGAGPASDIPDDIFTKVTIPDKFDGLGGIDDPDAIKSYYKFDFDRLVPLLDELYGVCGGDGNCLADFTQDRHITEKTLAPYLQVNTAFDFLAGEAHLSAGLRYETTTVDSSAVVPVPTGTKWISANEFNVIFSDQTEVTRFKGSYQNWLPAIDFDVEPIRNVKLRASYSHTIARASYSDLQGGRSLDQLFRIGNGTGSVGNPGLLPYKSKNIDLSAEWYYGPSSYISIGWFHKNVENFISNTRVDDNYYDLTNPGDGPRYRAAVAALQAANEDVNSTSVRNYIFANYPDSVNITGTDANGNTTGDIFGLPEDDPLIFQISTPVNNDETANLHGWEFAVQHSFWDTGFGVILNYTIVDGDTTYDNTLPASQSQFAPLTGLSDSANAVAFYDKGPLQARVAYNWRDEFLSGSGPNPTYVEAYGQVDASASFEFMPGTSVFVEGINLTGESRRGHRRSDNAVTFASPGAARYSAGLRFAF</sequence>
<dbReference type="PANTHER" id="PTHR40980">
    <property type="entry name" value="PLUG DOMAIN-CONTAINING PROTEIN"/>
    <property type="match status" value="1"/>
</dbReference>
<keyword evidence="4" id="KW-0798">TonB box</keyword>
<dbReference type="InterPro" id="IPR010104">
    <property type="entry name" value="TonB_rcpt_bac"/>
</dbReference>
<feature type="chain" id="PRO_5045937880" evidence="5">
    <location>
        <begin position="31"/>
        <end position="1016"/>
    </location>
</feature>
<keyword evidence="3" id="KW-0998">Cell outer membrane</keyword>
<feature type="domain" description="Tyrosinase copper-binding" evidence="6">
    <location>
        <begin position="375"/>
        <end position="386"/>
    </location>
</feature>
<evidence type="ECO:0000313" key="7">
    <source>
        <dbReference type="EMBL" id="WNO54300.1"/>
    </source>
</evidence>
<accession>A0ABZ0BAI9</accession>
<dbReference type="Proteomes" id="UP001302249">
    <property type="component" value="Chromosome"/>
</dbReference>
<keyword evidence="5" id="KW-0732">Signal</keyword>
<name>A0ABZ0BAI9_9SPHN</name>
<dbReference type="InterPro" id="IPR000531">
    <property type="entry name" value="Beta-barrel_TonB"/>
</dbReference>
<evidence type="ECO:0000313" key="8">
    <source>
        <dbReference type="Proteomes" id="UP001302249"/>
    </source>
</evidence>
<comment type="similarity">
    <text evidence="4">Belongs to the TonB-dependent receptor family.</text>
</comment>
<evidence type="ECO:0000256" key="1">
    <source>
        <dbReference type="ARBA" id="ARBA00004442"/>
    </source>
</evidence>
<gene>
    <name evidence="7" type="ORF">RPR59_03320</name>
</gene>
<keyword evidence="8" id="KW-1185">Reference proteome</keyword>
<dbReference type="NCBIfam" id="TIGR01782">
    <property type="entry name" value="TonB-Xanth-Caul"/>
    <property type="match status" value="1"/>
</dbReference>
<dbReference type="Pfam" id="PF07715">
    <property type="entry name" value="Plug"/>
    <property type="match status" value="1"/>
</dbReference>
<dbReference type="SUPFAM" id="SSF56935">
    <property type="entry name" value="Porins"/>
    <property type="match status" value="1"/>
</dbReference>
<dbReference type="PANTHER" id="PTHR40980:SF3">
    <property type="entry name" value="TONB-DEPENDENT RECEPTOR-LIKE BETA-BARREL DOMAIN-CONTAINING PROTEIN"/>
    <property type="match status" value="1"/>
</dbReference>
<feature type="signal peptide" evidence="5">
    <location>
        <begin position="1"/>
        <end position="30"/>
    </location>
</feature>
<dbReference type="Gene3D" id="2.170.130.10">
    <property type="entry name" value="TonB-dependent receptor, plug domain"/>
    <property type="match status" value="1"/>
</dbReference>
<dbReference type="EMBL" id="CP135076">
    <property type="protein sequence ID" value="WNO54300.1"/>
    <property type="molecule type" value="Genomic_DNA"/>
</dbReference>
<dbReference type="InterPro" id="IPR002227">
    <property type="entry name" value="Tyrosinase_Cu-bd"/>
</dbReference>
<keyword evidence="7" id="KW-0675">Receptor</keyword>
<keyword evidence="2 4" id="KW-0472">Membrane</keyword>
<evidence type="ECO:0000256" key="5">
    <source>
        <dbReference type="SAM" id="SignalP"/>
    </source>
</evidence>
<dbReference type="InterPro" id="IPR012910">
    <property type="entry name" value="Plug_dom"/>
</dbReference>
<dbReference type="Pfam" id="PF00593">
    <property type="entry name" value="TonB_dep_Rec_b-barrel"/>
    <property type="match status" value="1"/>
</dbReference>
<evidence type="ECO:0000259" key="6">
    <source>
        <dbReference type="PROSITE" id="PS00498"/>
    </source>
</evidence>
<dbReference type="PROSITE" id="PS00498">
    <property type="entry name" value="TYROSINASE_2"/>
    <property type="match status" value="1"/>
</dbReference>
<dbReference type="InterPro" id="IPR036942">
    <property type="entry name" value="Beta-barrel_TonB_sf"/>
</dbReference>
<protein>
    <submittedName>
        <fullName evidence="7">TonB-dependent receptor</fullName>
    </submittedName>
</protein>
<evidence type="ECO:0000256" key="3">
    <source>
        <dbReference type="ARBA" id="ARBA00023237"/>
    </source>
</evidence>
<reference evidence="7 8" key="1">
    <citation type="submission" date="2023-09" db="EMBL/GenBank/DDBJ databases">
        <authorList>
            <person name="Rey-Velasco X."/>
        </authorList>
    </citation>
    <scope>NUCLEOTIDE SEQUENCE [LARGE SCALE GENOMIC DNA]</scope>
    <source>
        <strain evidence="7 8">W311</strain>
    </source>
</reference>
<dbReference type="InterPro" id="IPR037066">
    <property type="entry name" value="Plug_dom_sf"/>
</dbReference>
<organism evidence="7 8">
    <name type="scientific">Stakelama saccharophila</name>
    <dbReference type="NCBI Taxonomy" id="3075605"/>
    <lineage>
        <taxon>Bacteria</taxon>
        <taxon>Pseudomonadati</taxon>
        <taxon>Pseudomonadota</taxon>
        <taxon>Alphaproteobacteria</taxon>
        <taxon>Sphingomonadales</taxon>
        <taxon>Sphingomonadaceae</taxon>
        <taxon>Stakelama</taxon>
    </lineage>
</organism>
<evidence type="ECO:0000256" key="2">
    <source>
        <dbReference type="ARBA" id="ARBA00023136"/>
    </source>
</evidence>
<evidence type="ECO:0000256" key="4">
    <source>
        <dbReference type="RuleBase" id="RU003357"/>
    </source>
</evidence>
<comment type="subcellular location">
    <subcellularLocation>
        <location evidence="1 4">Cell outer membrane</location>
    </subcellularLocation>
</comment>
<dbReference type="RefSeq" id="WP_313916636.1">
    <property type="nucleotide sequence ID" value="NZ_CP135076.1"/>
</dbReference>
<dbReference type="Gene3D" id="2.40.170.20">
    <property type="entry name" value="TonB-dependent receptor, beta-barrel domain"/>
    <property type="match status" value="1"/>
</dbReference>
<proteinExistence type="inferred from homology"/>